<reference evidence="1" key="1">
    <citation type="submission" date="2021-01" db="EMBL/GenBank/DDBJ databases">
        <title>Whole genome shotgun sequence of Actinoplanes capillaceus NBRC 16408.</title>
        <authorList>
            <person name="Komaki H."/>
            <person name="Tamura T."/>
        </authorList>
    </citation>
    <scope>NUCLEOTIDE SEQUENCE [LARGE SCALE GENOMIC DNA]</scope>
    <source>
        <strain evidence="1">NBRC 16408</strain>
    </source>
</reference>
<gene>
    <name evidence="1" type="ORF">Aca07nite_46500</name>
</gene>
<accession>A0ABQ3WM85</accession>
<comment type="caution">
    <text evidence="1">The sequence shown here is derived from an EMBL/GenBank/DDBJ whole genome shotgun (WGS) entry which is preliminary data.</text>
</comment>
<sequence>MARAVKTPARATRFPGPGFSAMRWLPKPDSRNFRLLTETLGRFAPDVNLDA</sequence>
<organism evidence="1">
    <name type="scientific">Actinoplanes campanulatus</name>
    <dbReference type="NCBI Taxonomy" id="113559"/>
    <lineage>
        <taxon>Bacteria</taxon>
        <taxon>Bacillati</taxon>
        <taxon>Actinomycetota</taxon>
        <taxon>Actinomycetes</taxon>
        <taxon>Micromonosporales</taxon>
        <taxon>Micromonosporaceae</taxon>
        <taxon>Actinoplanes</taxon>
    </lineage>
</organism>
<protein>
    <submittedName>
        <fullName evidence="1">Uncharacterized protein</fullName>
    </submittedName>
</protein>
<dbReference type="EMBL" id="BOMF01000089">
    <property type="protein sequence ID" value="GID47375.1"/>
    <property type="molecule type" value="Genomic_DNA"/>
</dbReference>
<name>A0ABQ3WM85_9ACTN</name>
<proteinExistence type="predicted"/>
<evidence type="ECO:0000313" key="1">
    <source>
        <dbReference type="EMBL" id="GID47375.1"/>
    </source>
</evidence>